<dbReference type="EMBL" id="JACMSC010000007">
    <property type="protein sequence ID" value="KAG6516782.1"/>
    <property type="molecule type" value="Genomic_DNA"/>
</dbReference>
<protein>
    <submittedName>
        <fullName evidence="2">Uncharacterized protein</fullName>
    </submittedName>
</protein>
<accession>A0A8J5LIJ6</accession>
<sequence length="309" mass="33467">MESEDGAVLKLVHPGRFVEIHRKALTAGEVMARNPRHFVTRPDVFRFPWVVVRPESLLCPGNVFYIVPCHTLYRLVQTSRRGDRNESPRLSDRRLHPNDGAVTYSDFDGQSFDVDGGAGGLREQQACELKPCLKKGNSNASSSSASTRRGGGCRLVFPFCPASFAISADGITPRFIPFPTPPSIRHFTASSISPPALPHAPLPCSASWNPPGSESSPARVPDVLRLLEPSGLQALWLPSPSRRAPLSCFDSWSPLSSEPSPVHALAVFRLQEPSGLRALTEPSFTSPPSPSTCSSTEATELLENGFSGQ</sequence>
<dbReference type="InterPro" id="IPR025322">
    <property type="entry name" value="PADRE_dom"/>
</dbReference>
<dbReference type="Pfam" id="PF14009">
    <property type="entry name" value="PADRE"/>
    <property type="match status" value="1"/>
</dbReference>
<dbReference type="PANTHER" id="PTHR33052">
    <property type="entry name" value="DUF4228 DOMAIN PROTEIN-RELATED"/>
    <property type="match status" value="1"/>
</dbReference>
<comment type="caution">
    <text evidence="2">The sequence shown here is derived from an EMBL/GenBank/DDBJ whole genome shotgun (WGS) entry which is preliminary data.</text>
</comment>
<organism evidence="2 3">
    <name type="scientific">Zingiber officinale</name>
    <name type="common">Ginger</name>
    <name type="synonym">Amomum zingiber</name>
    <dbReference type="NCBI Taxonomy" id="94328"/>
    <lineage>
        <taxon>Eukaryota</taxon>
        <taxon>Viridiplantae</taxon>
        <taxon>Streptophyta</taxon>
        <taxon>Embryophyta</taxon>
        <taxon>Tracheophyta</taxon>
        <taxon>Spermatophyta</taxon>
        <taxon>Magnoliopsida</taxon>
        <taxon>Liliopsida</taxon>
        <taxon>Zingiberales</taxon>
        <taxon>Zingiberaceae</taxon>
        <taxon>Zingiber</taxon>
    </lineage>
</organism>
<evidence type="ECO:0000313" key="2">
    <source>
        <dbReference type="EMBL" id="KAG6516782.1"/>
    </source>
</evidence>
<proteinExistence type="predicted"/>
<reference evidence="2 3" key="1">
    <citation type="submission" date="2020-08" db="EMBL/GenBank/DDBJ databases">
        <title>Plant Genome Project.</title>
        <authorList>
            <person name="Zhang R.-G."/>
        </authorList>
    </citation>
    <scope>NUCLEOTIDE SEQUENCE [LARGE SCALE GENOMIC DNA]</scope>
    <source>
        <tissue evidence="2">Rhizome</tissue>
    </source>
</reference>
<evidence type="ECO:0000256" key="1">
    <source>
        <dbReference type="SAM" id="MobiDB-lite"/>
    </source>
</evidence>
<feature type="region of interest" description="Disordered" evidence="1">
    <location>
        <begin position="278"/>
        <end position="298"/>
    </location>
</feature>
<keyword evidence="3" id="KW-1185">Reference proteome</keyword>
<feature type="region of interest" description="Disordered" evidence="1">
    <location>
        <begin position="80"/>
        <end position="101"/>
    </location>
</feature>
<evidence type="ECO:0000313" key="3">
    <source>
        <dbReference type="Proteomes" id="UP000734854"/>
    </source>
</evidence>
<feature type="compositionally biased region" description="Basic and acidic residues" evidence="1">
    <location>
        <begin position="80"/>
        <end position="97"/>
    </location>
</feature>
<dbReference type="AlphaFoldDB" id="A0A8J5LIJ6"/>
<gene>
    <name evidence="2" type="ORF">ZIOFF_027262</name>
</gene>
<name>A0A8J5LIJ6_ZINOF</name>
<dbReference type="Proteomes" id="UP000734854">
    <property type="component" value="Unassembled WGS sequence"/>
</dbReference>